<name>A0A1Q3CKF9_CEPFO</name>
<dbReference type="PANTHER" id="PTHR33116">
    <property type="entry name" value="REVERSE TRANSCRIPTASE ZINC-BINDING DOMAIN-CONTAINING PROTEIN-RELATED-RELATED"/>
    <property type="match status" value="1"/>
</dbReference>
<feature type="domain" description="Reverse transcriptase zinc-binding" evidence="1">
    <location>
        <begin position="101"/>
        <end position="185"/>
    </location>
</feature>
<comment type="caution">
    <text evidence="2">The sequence shown here is derived from an EMBL/GenBank/DDBJ whole genome shotgun (WGS) entry which is preliminary data.</text>
</comment>
<dbReference type="InterPro" id="IPR026960">
    <property type="entry name" value="RVT-Znf"/>
</dbReference>
<accession>A0A1Q3CKF9</accession>
<dbReference type="Pfam" id="PF13966">
    <property type="entry name" value="zf-RVT"/>
    <property type="match status" value="1"/>
</dbReference>
<proteinExistence type="predicted"/>
<evidence type="ECO:0000313" key="2">
    <source>
        <dbReference type="EMBL" id="GAV80730.1"/>
    </source>
</evidence>
<reference evidence="3" key="1">
    <citation type="submission" date="2016-04" db="EMBL/GenBank/DDBJ databases">
        <title>Cephalotus genome sequencing.</title>
        <authorList>
            <person name="Fukushima K."/>
            <person name="Hasebe M."/>
            <person name="Fang X."/>
        </authorList>
    </citation>
    <scope>NUCLEOTIDE SEQUENCE [LARGE SCALE GENOMIC DNA]</scope>
    <source>
        <strain evidence="3">cv. St1</strain>
    </source>
</reference>
<protein>
    <submittedName>
        <fullName evidence="2">Zf-RVT domain-containing protein</fullName>
    </submittedName>
</protein>
<dbReference type="InParanoid" id="A0A1Q3CKF9"/>
<dbReference type="EMBL" id="BDDD01002249">
    <property type="protein sequence ID" value="GAV80730.1"/>
    <property type="molecule type" value="Genomic_DNA"/>
</dbReference>
<feature type="non-terminal residue" evidence="2">
    <location>
        <position position="242"/>
    </location>
</feature>
<dbReference type="PANTHER" id="PTHR33116:SF78">
    <property type="entry name" value="OS12G0587133 PROTEIN"/>
    <property type="match status" value="1"/>
</dbReference>
<dbReference type="AlphaFoldDB" id="A0A1Q3CKF9"/>
<gene>
    <name evidence="2" type="ORF">CFOL_v3_24190</name>
</gene>
<keyword evidence="3" id="KW-1185">Reference proteome</keyword>
<evidence type="ECO:0000313" key="3">
    <source>
        <dbReference type="Proteomes" id="UP000187406"/>
    </source>
</evidence>
<dbReference type="Proteomes" id="UP000187406">
    <property type="component" value="Unassembled WGS sequence"/>
</dbReference>
<organism evidence="2 3">
    <name type="scientific">Cephalotus follicularis</name>
    <name type="common">Albany pitcher plant</name>
    <dbReference type="NCBI Taxonomy" id="3775"/>
    <lineage>
        <taxon>Eukaryota</taxon>
        <taxon>Viridiplantae</taxon>
        <taxon>Streptophyta</taxon>
        <taxon>Embryophyta</taxon>
        <taxon>Tracheophyta</taxon>
        <taxon>Spermatophyta</taxon>
        <taxon>Magnoliopsida</taxon>
        <taxon>eudicotyledons</taxon>
        <taxon>Gunneridae</taxon>
        <taxon>Pentapetalae</taxon>
        <taxon>rosids</taxon>
        <taxon>fabids</taxon>
        <taxon>Oxalidales</taxon>
        <taxon>Cephalotaceae</taxon>
        <taxon>Cephalotus</taxon>
    </lineage>
</organism>
<sequence>VLKLRECLARNLVYTIGDGRATSLWWDPWINGEALITKYGARVPIDADILMHAKVSAIIVNRQWAWPLNSWILREIDTLVRKKCIEQGPDVIQWLSKGKPFSFKAAWQVLRHILPKVAWDDIVWFPDCIPKHSFCLWLTFHDAHRTTDKLQSYGVVAANQCMFGCAGLKSIDHLFFGCKFTAEIWNNYLRKCGFRRVCRPWLQEAVWVMDRLRGRGFKRWILRIVLPVAVYFCWTERNNRVF</sequence>
<dbReference type="OrthoDB" id="1748554at2759"/>
<evidence type="ECO:0000259" key="1">
    <source>
        <dbReference type="Pfam" id="PF13966"/>
    </source>
</evidence>
<feature type="non-terminal residue" evidence="2">
    <location>
        <position position="1"/>
    </location>
</feature>